<evidence type="ECO:0000256" key="7">
    <source>
        <dbReference type="ARBA" id="ARBA00022741"/>
    </source>
</evidence>
<feature type="modified residue" description="4-aspartylphosphate" evidence="14">
    <location>
        <position position="526"/>
    </location>
</feature>
<dbReference type="GO" id="GO:0005524">
    <property type="term" value="F:ATP binding"/>
    <property type="evidence" value="ECO:0007669"/>
    <property type="project" value="UniProtKB-KW"/>
</dbReference>
<evidence type="ECO:0000256" key="9">
    <source>
        <dbReference type="ARBA" id="ARBA00022840"/>
    </source>
</evidence>
<dbReference type="InterPro" id="IPR008207">
    <property type="entry name" value="Sig_transdc_His_kin_Hpt_dom"/>
</dbReference>
<dbReference type="InterPro" id="IPR001789">
    <property type="entry name" value="Sig_transdc_resp-reg_receiver"/>
</dbReference>
<dbReference type="InterPro" id="IPR011006">
    <property type="entry name" value="CheY-like_superfamily"/>
</dbReference>
<dbReference type="SUPFAM" id="SSF47384">
    <property type="entry name" value="Homodimeric domain of signal transducing histidine kinase"/>
    <property type="match status" value="1"/>
</dbReference>
<protein>
    <recommendedName>
        <fullName evidence="3">histidine kinase</fullName>
        <ecNumber evidence="3">2.7.13.3</ecNumber>
    </recommendedName>
</protein>
<gene>
    <name evidence="20" type="ORF">HHA01_01070</name>
</gene>
<dbReference type="Pfam" id="PF00072">
    <property type="entry name" value="Response_reg"/>
    <property type="match status" value="1"/>
</dbReference>
<evidence type="ECO:0000256" key="4">
    <source>
        <dbReference type="ARBA" id="ARBA00022553"/>
    </source>
</evidence>
<dbReference type="PROSITE" id="PS50894">
    <property type="entry name" value="HPT"/>
    <property type="match status" value="1"/>
</dbReference>
<keyword evidence="15" id="KW-0175">Coiled coil</keyword>
<evidence type="ECO:0000259" key="18">
    <source>
        <dbReference type="PROSITE" id="PS50110"/>
    </source>
</evidence>
<name>A0A4Y4F0H8_9GAMM</name>
<dbReference type="Gene3D" id="1.10.287.130">
    <property type="match status" value="1"/>
</dbReference>
<dbReference type="Pfam" id="PF02518">
    <property type="entry name" value="HATPase_c"/>
    <property type="match status" value="1"/>
</dbReference>
<dbReference type="GO" id="GO:0000155">
    <property type="term" value="F:phosphorelay sensor kinase activity"/>
    <property type="evidence" value="ECO:0007669"/>
    <property type="project" value="InterPro"/>
</dbReference>
<feature type="transmembrane region" description="Helical" evidence="16">
    <location>
        <begin position="12"/>
        <end position="32"/>
    </location>
</feature>
<dbReference type="SMART" id="SM00448">
    <property type="entry name" value="REC"/>
    <property type="match status" value="1"/>
</dbReference>
<dbReference type="AlphaFoldDB" id="A0A4Y4F0H8"/>
<evidence type="ECO:0000256" key="15">
    <source>
        <dbReference type="SAM" id="Coils"/>
    </source>
</evidence>
<feature type="domain" description="Response regulatory" evidence="18">
    <location>
        <begin position="477"/>
        <end position="594"/>
    </location>
</feature>
<keyword evidence="21" id="KW-1185">Reference proteome</keyword>
<evidence type="ECO:0000256" key="14">
    <source>
        <dbReference type="PROSITE-ProRule" id="PRU00169"/>
    </source>
</evidence>
<comment type="caution">
    <text evidence="20">The sequence shown here is derived from an EMBL/GenBank/DDBJ whole genome shotgun (WGS) entry which is preliminary data.</text>
</comment>
<keyword evidence="6 16" id="KW-0812">Transmembrane</keyword>
<dbReference type="FunFam" id="1.10.287.130:FF:000004">
    <property type="entry name" value="Ethylene receptor 1"/>
    <property type="match status" value="1"/>
</dbReference>
<evidence type="ECO:0000256" key="6">
    <source>
        <dbReference type="ARBA" id="ARBA00022692"/>
    </source>
</evidence>
<evidence type="ECO:0000256" key="11">
    <source>
        <dbReference type="ARBA" id="ARBA00023012"/>
    </source>
</evidence>
<evidence type="ECO:0000256" key="3">
    <source>
        <dbReference type="ARBA" id="ARBA00012438"/>
    </source>
</evidence>
<evidence type="ECO:0000313" key="21">
    <source>
        <dbReference type="Proteomes" id="UP000319812"/>
    </source>
</evidence>
<dbReference type="PROSITE" id="PS50110">
    <property type="entry name" value="RESPONSE_REGULATORY"/>
    <property type="match status" value="1"/>
</dbReference>
<dbReference type="SUPFAM" id="SSF55874">
    <property type="entry name" value="ATPase domain of HSP90 chaperone/DNA topoisomerase II/histidine kinase"/>
    <property type="match status" value="1"/>
</dbReference>
<feature type="domain" description="HPt" evidence="19">
    <location>
        <begin position="627"/>
        <end position="722"/>
    </location>
</feature>
<feature type="transmembrane region" description="Helical" evidence="16">
    <location>
        <begin position="172"/>
        <end position="196"/>
    </location>
</feature>
<dbReference type="InterPro" id="IPR036097">
    <property type="entry name" value="HisK_dim/P_sf"/>
</dbReference>
<keyword evidence="5" id="KW-0808">Transferase</keyword>
<feature type="coiled-coil region" evidence="15">
    <location>
        <begin position="202"/>
        <end position="229"/>
    </location>
</feature>
<sequence>MLQHYPLRLKLGAISALLLFVGALLVVGLVVWRQDSQLWRVGEDMTWHAYKLDRDVVQLRSFLLSDRPGSKSLEGVRLRFELLYSRLNLLESGDIAELLDSVPPAASLAQDIQEHIRTIDDILDQAEVMNDSVRDRMERELTAMSEPTERLVVSINSHLAETTTQERERLKWLYGLLLVLILAMSVAAMMVVAFLFRESRDNARARRTLEALSDELEVTAHQAQSASQAKSEFLATVSHEIRTPLNGVIGMSELLTEHDLTSDARHYADTIHDSAQRLLELINDILDFSKIEAGRLDLEARSLPLDELLSGATSLFAPHAEARGIQLTTWIDPELPSHVVSDPGRLRQILLNLLSNAIKFTDQGEVRVSAFVAEDGELAIEVVDSGCGIEAERQAQLFEPFHQGDPSTARRFGGTGLGLAICKRLVEALGGRIGMHSEEGLGSRCWVRLPLVAGGEEVENAALGTSEDDNSALQGTRLLVVEDNPVNRQVALAMLERLGCRVSLVNSGAEALERIKTEAFDLVFMDVQMPDMDGLEVTRRLRASDGWAAEVPIVAMTAGGYGGDQARCLAAGMNGYLVKPMFQDDLQAVLRRHLLHAQGEIRAREVTAGPEQLVDDAVIEALEQSLGRSELQQLVGHYRQQTGLQLAALREAVARGDASGVIHQAHQLKGESASLGAVKVAGAAMRLEQAGKEQRLDAQQHELQHLEDLLESSIQALEARWG</sequence>
<keyword evidence="12 16" id="KW-0472">Membrane</keyword>
<dbReference type="PROSITE" id="PS50109">
    <property type="entry name" value="HIS_KIN"/>
    <property type="match status" value="1"/>
</dbReference>
<feature type="coiled-coil region" evidence="15">
    <location>
        <begin position="689"/>
        <end position="716"/>
    </location>
</feature>
<feature type="domain" description="Histidine kinase" evidence="17">
    <location>
        <begin position="236"/>
        <end position="453"/>
    </location>
</feature>
<evidence type="ECO:0000259" key="17">
    <source>
        <dbReference type="PROSITE" id="PS50109"/>
    </source>
</evidence>
<dbReference type="CDD" id="cd16922">
    <property type="entry name" value="HATPase_EvgS-ArcB-TorS-like"/>
    <property type="match status" value="1"/>
</dbReference>
<comment type="catalytic activity">
    <reaction evidence="1">
        <text>ATP + protein L-histidine = ADP + protein N-phospho-L-histidine.</text>
        <dbReference type="EC" id="2.7.13.3"/>
    </reaction>
</comment>
<evidence type="ECO:0000256" key="12">
    <source>
        <dbReference type="ARBA" id="ARBA00023136"/>
    </source>
</evidence>
<dbReference type="PANTHER" id="PTHR45339">
    <property type="entry name" value="HYBRID SIGNAL TRANSDUCTION HISTIDINE KINASE J"/>
    <property type="match status" value="1"/>
</dbReference>
<feature type="modified residue" description="Phosphohistidine" evidence="13">
    <location>
        <position position="666"/>
    </location>
</feature>
<dbReference type="InterPro" id="IPR004358">
    <property type="entry name" value="Sig_transdc_His_kin-like_C"/>
</dbReference>
<keyword evidence="9" id="KW-0067">ATP-binding</keyword>
<dbReference type="Pfam" id="PF00512">
    <property type="entry name" value="HisKA"/>
    <property type="match status" value="1"/>
</dbReference>
<keyword evidence="8" id="KW-0418">Kinase</keyword>
<dbReference type="CDD" id="cd00088">
    <property type="entry name" value="HPT"/>
    <property type="match status" value="1"/>
</dbReference>
<evidence type="ECO:0000256" key="8">
    <source>
        <dbReference type="ARBA" id="ARBA00022777"/>
    </source>
</evidence>
<evidence type="ECO:0000256" key="10">
    <source>
        <dbReference type="ARBA" id="ARBA00022989"/>
    </source>
</evidence>
<evidence type="ECO:0000256" key="13">
    <source>
        <dbReference type="PROSITE-ProRule" id="PRU00110"/>
    </source>
</evidence>
<keyword evidence="10 16" id="KW-1133">Transmembrane helix</keyword>
<keyword evidence="4 14" id="KW-0597">Phosphoprotein</keyword>
<dbReference type="InterPro" id="IPR003594">
    <property type="entry name" value="HATPase_dom"/>
</dbReference>
<dbReference type="PRINTS" id="PR00344">
    <property type="entry name" value="BCTRLSENSOR"/>
</dbReference>
<comment type="subcellular location">
    <subcellularLocation>
        <location evidence="2">Membrane</location>
    </subcellularLocation>
</comment>
<dbReference type="FunFam" id="3.30.565.10:FF:000010">
    <property type="entry name" value="Sensor histidine kinase RcsC"/>
    <property type="match status" value="1"/>
</dbReference>
<evidence type="ECO:0000313" key="20">
    <source>
        <dbReference type="EMBL" id="GED21130.1"/>
    </source>
</evidence>
<evidence type="ECO:0000256" key="1">
    <source>
        <dbReference type="ARBA" id="ARBA00000085"/>
    </source>
</evidence>
<dbReference type="Proteomes" id="UP000319812">
    <property type="component" value="Unassembled WGS sequence"/>
</dbReference>
<dbReference type="RefSeq" id="WP_141317151.1">
    <property type="nucleotide sequence ID" value="NZ_BJOC01000003.1"/>
</dbReference>
<evidence type="ECO:0000256" key="5">
    <source>
        <dbReference type="ARBA" id="ARBA00022679"/>
    </source>
</evidence>
<dbReference type="SMART" id="SM00388">
    <property type="entry name" value="HisKA"/>
    <property type="match status" value="1"/>
</dbReference>
<dbReference type="GO" id="GO:0005886">
    <property type="term" value="C:plasma membrane"/>
    <property type="evidence" value="ECO:0007669"/>
    <property type="project" value="UniProtKB-SubCell"/>
</dbReference>
<reference evidence="20 21" key="1">
    <citation type="submission" date="2019-06" db="EMBL/GenBank/DDBJ databases">
        <title>Whole genome shotgun sequence of Halomonas halmophila NBRC 15537.</title>
        <authorList>
            <person name="Hosoyama A."/>
            <person name="Uohara A."/>
            <person name="Ohji S."/>
            <person name="Ichikawa N."/>
        </authorList>
    </citation>
    <scope>NUCLEOTIDE SEQUENCE [LARGE SCALE GENOMIC DNA]</scope>
    <source>
        <strain evidence="20 21">NBRC 15537</strain>
    </source>
</reference>
<dbReference type="SUPFAM" id="SSF47226">
    <property type="entry name" value="Histidine-containing phosphotransfer domain, HPT domain"/>
    <property type="match status" value="1"/>
</dbReference>
<keyword evidence="7" id="KW-0547">Nucleotide-binding</keyword>
<dbReference type="Gene3D" id="1.20.120.160">
    <property type="entry name" value="HPT domain"/>
    <property type="match status" value="1"/>
</dbReference>
<dbReference type="OrthoDB" id="9797243at2"/>
<dbReference type="InterPro" id="IPR005467">
    <property type="entry name" value="His_kinase_dom"/>
</dbReference>
<dbReference type="Gene3D" id="3.40.50.2300">
    <property type="match status" value="1"/>
</dbReference>
<dbReference type="InterPro" id="IPR036890">
    <property type="entry name" value="HATPase_C_sf"/>
</dbReference>
<proteinExistence type="predicted"/>
<dbReference type="CDD" id="cd00082">
    <property type="entry name" value="HisKA"/>
    <property type="match status" value="1"/>
</dbReference>
<dbReference type="Gene3D" id="3.30.565.10">
    <property type="entry name" value="Histidine kinase-like ATPase, C-terminal domain"/>
    <property type="match status" value="1"/>
</dbReference>
<organism evidence="20 21">
    <name type="scientific">Halomonas halmophila</name>
    <dbReference type="NCBI Taxonomy" id="252"/>
    <lineage>
        <taxon>Bacteria</taxon>
        <taxon>Pseudomonadati</taxon>
        <taxon>Pseudomonadota</taxon>
        <taxon>Gammaproteobacteria</taxon>
        <taxon>Oceanospirillales</taxon>
        <taxon>Halomonadaceae</taxon>
        <taxon>Halomonas</taxon>
    </lineage>
</organism>
<evidence type="ECO:0000256" key="16">
    <source>
        <dbReference type="SAM" id="Phobius"/>
    </source>
</evidence>
<dbReference type="PANTHER" id="PTHR45339:SF5">
    <property type="entry name" value="HISTIDINE KINASE"/>
    <property type="match status" value="1"/>
</dbReference>
<accession>A0A4Y4F0H8</accession>
<dbReference type="CDD" id="cd17546">
    <property type="entry name" value="REC_hyHK_CKI1_RcsC-like"/>
    <property type="match status" value="1"/>
</dbReference>
<dbReference type="SUPFAM" id="SSF52172">
    <property type="entry name" value="CheY-like"/>
    <property type="match status" value="1"/>
</dbReference>
<dbReference type="Pfam" id="PF01627">
    <property type="entry name" value="Hpt"/>
    <property type="match status" value="1"/>
</dbReference>
<evidence type="ECO:0000256" key="2">
    <source>
        <dbReference type="ARBA" id="ARBA00004370"/>
    </source>
</evidence>
<dbReference type="EMBL" id="BJOC01000003">
    <property type="protein sequence ID" value="GED21130.1"/>
    <property type="molecule type" value="Genomic_DNA"/>
</dbReference>
<dbReference type="InterPro" id="IPR003661">
    <property type="entry name" value="HisK_dim/P_dom"/>
</dbReference>
<keyword evidence="11" id="KW-0902">Two-component regulatory system</keyword>
<evidence type="ECO:0000259" key="19">
    <source>
        <dbReference type="PROSITE" id="PS50894"/>
    </source>
</evidence>
<dbReference type="SMART" id="SM00387">
    <property type="entry name" value="HATPase_c"/>
    <property type="match status" value="1"/>
</dbReference>
<dbReference type="EC" id="2.7.13.3" evidence="3"/>
<dbReference type="InterPro" id="IPR036641">
    <property type="entry name" value="HPT_dom_sf"/>
</dbReference>